<evidence type="ECO:0000256" key="3">
    <source>
        <dbReference type="ARBA" id="ARBA00022741"/>
    </source>
</evidence>
<evidence type="ECO:0000256" key="5">
    <source>
        <dbReference type="ARBA" id="ARBA00022840"/>
    </source>
</evidence>
<dbReference type="Proteomes" id="UP000236319">
    <property type="component" value="Unassembled WGS sequence"/>
</dbReference>
<organism evidence="14 15">
    <name type="scientific">Babesia ovata</name>
    <dbReference type="NCBI Taxonomy" id="189622"/>
    <lineage>
        <taxon>Eukaryota</taxon>
        <taxon>Sar</taxon>
        <taxon>Alveolata</taxon>
        <taxon>Apicomplexa</taxon>
        <taxon>Aconoidasida</taxon>
        <taxon>Piroplasmida</taxon>
        <taxon>Babesiidae</taxon>
        <taxon>Babesia</taxon>
    </lineage>
</organism>
<dbReference type="SMART" id="SM00220">
    <property type="entry name" value="S_TKc"/>
    <property type="match status" value="1"/>
</dbReference>
<keyword evidence="15" id="KW-1185">Reference proteome</keyword>
<dbReference type="EMBL" id="BDSA01000002">
    <property type="protein sequence ID" value="GBE60851.1"/>
    <property type="molecule type" value="Genomic_DNA"/>
</dbReference>
<name>A0A2H6KCY0_9APIC</name>
<dbReference type="GeneID" id="39874621"/>
<evidence type="ECO:0000256" key="9">
    <source>
        <dbReference type="PROSITE-ProRule" id="PRU10141"/>
    </source>
</evidence>
<evidence type="ECO:0000256" key="2">
    <source>
        <dbReference type="ARBA" id="ARBA00022679"/>
    </source>
</evidence>
<comment type="similarity">
    <text evidence="11">Belongs to the protein kinase superfamily. Ser/Thr protein kinase family. Aurora subfamily.</text>
</comment>
<protein>
    <recommendedName>
        <fullName evidence="11">Aurora kinase</fullName>
        <ecNumber evidence="11">2.7.11.1</ecNumber>
    </recommendedName>
</protein>
<feature type="active site" description="Proton acceptor" evidence="6">
    <location>
        <position position="175"/>
    </location>
</feature>
<dbReference type="InterPro" id="IPR017441">
    <property type="entry name" value="Protein_kinase_ATP_BS"/>
</dbReference>
<comment type="caution">
    <text evidence="14">The sequence shown here is derived from an EMBL/GenBank/DDBJ whole genome shotgun (WGS) entry which is preliminary data.</text>
</comment>
<evidence type="ECO:0000313" key="15">
    <source>
        <dbReference type="Proteomes" id="UP000236319"/>
    </source>
</evidence>
<feature type="binding site" evidence="7">
    <location>
        <position position="193"/>
    </location>
    <ligand>
        <name>ATP</name>
        <dbReference type="ChEBI" id="CHEBI:30616"/>
    </ligand>
</feature>
<evidence type="ECO:0000256" key="6">
    <source>
        <dbReference type="PIRSR" id="PIRSR630616-1"/>
    </source>
</evidence>
<dbReference type="PROSITE" id="PS00108">
    <property type="entry name" value="PROTEIN_KINASE_ST"/>
    <property type="match status" value="1"/>
</dbReference>
<feature type="binding site" evidence="7">
    <location>
        <begin position="179"/>
        <end position="180"/>
    </location>
    <ligand>
        <name>ATP</name>
        <dbReference type="ChEBI" id="CHEBI:30616"/>
    </ligand>
</feature>
<keyword evidence="5 7" id="KW-0067">ATP-binding</keyword>
<dbReference type="SUPFAM" id="SSF56112">
    <property type="entry name" value="Protein kinase-like (PK-like)"/>
    <property type="match status" value="1"/>
</dbReference>
<dbReference type="CDD" id="cd14007">
    <property type="entry name" value="STKc_Aurora"/>
    <property type="match status" value="1"/>
</dbReference>
<evidence type="ECO:0000256" key="1">
    <source>
        <dbReference type="ARBA" id="ARBA00022527"/>
    </source>
</evidence>
<feature type="cross-link" description="Glycyl lysine isopeptide (Lys-Gly) (interchain with G-Cter in SUMO2)" evidence="8">
    <location>
        <position position="177"/>
    </location>
</feature>
<dbReference type="EC" id="2.7.11.1" evidence="11"/>
<keyword evidence="3 7" id="KW-0547">Nucleotide-binding</keyword>
<keyword evidence="2 11" id="KW-0808">Transferase</keyword>
<feature type="binding site" evidence="7 9">
    <location>
        <position position="81"/>
    </location>
    <ligand>
        <name>ATP</name>
        <dbReference type="ChEBI" id="CHEBI:30616"/>
    </ligand>
</feature>
<dbReference type="PROSITE" id="PS50011">
    <property type="entry name" value="PROTEIN_KINASE_DOM"/>
    <property type="match status" value="1"/>
</dbReference>
<evidence type="ECO:0000256" key="7">
    <source>
        <dbReference type="PIRSR" id="PIRSR630616-2"/>
    </source>
</evidence>
<dbReference type="InterPro" id="IPR030616">
    <property type="entry name" value="Aur-like"/>
</dbReference>
<keyword evidence="1 10" id="KW-0723">Serine/threonine-protein kinase</keyword>
<dbReference type="VEuPathDB" id="PiroplasmaDB:BOVATA_023440"/>
<dbReference type="Pfam" id="PF00069">
    <property type="entry name" value="Pkinase"/>
    <property type="match status" value="1"/>
</dbReference>
<gene>
    <name evidence="14" type="ORF">BOVATA_023440</name>
</gene>
<dbReference type="InterPro" id="IPR011009">
    <property type="entry name" value="Kinase-like_dom_sf"/>
</dbReference>
<evidence type="ECO:0000256" key="8">
    <source>
        <dbReference type="PIRSR" id="PIRSR630616-3"/>
    </source>
</evidence>
<feature type="region of interest" description="Disordered" evidence="12">
    <location>
        <begin position="1"/>
        <end position="23"/>
    </location>
</feature>
<comment type="catalytic activity">
    <reaction evidence="11">
        <text>L-threonyl-[protein] + ATP = O-phospho-L-threonyl-[protein] + ADP + H(+)</text>
        <dbReference type="Rhea" id="RHEA:46608"/>
        <dbReference type="Rhea" id="RHEA-COMP:11060"/>
        <dbReference type="Rhea" id="RHEA-COMP:11605"/>
        <dbReference type="ChEBI" id="CHEBI:15378"/>
        <dbReference type="ChEBI" id="CHEBI:30013"/>
        <dbReference type="ChEBI" id="CHEBI:30616"/>
        <dbReference type="ChEBI" id="CHEBI:61977"/>
        <dbReference type="ChEBI" id="CHEBI:456216"/>
        <dbReference type="EC" id="2.7.11.1"/>
    </reaction>
</comment>
<evidence type="ECO:0000256" key="11">
    <source>
        <dbReference type="RuleBase" id="RU367134"/>
    </source>
</evidence>
<evidence type="ECO:0000256" key="10">
    <source>
        <dbReference type="RuleBase" id="RU000304"/>
    </source>
</evidence>
<sequence length="353" mass="40058">MPREDPAQVTDGDVCLDSPSGAYRREDTRSAPLLDLAGRSSLHSFGYTIDDFDIGGIVGDGAHGQVFLARERRTGFICVIKCISKALLVGSKQESIFKREIELHSHLRHPNIASIFTWFDTESMVYIVLEYCFHGDLYTHLNLHGRLPEQRVAEILFEVTWAIRTCHDKHIAHLDIKPENILLDHNLSCKLADFGLSAHVGSGGGAVSHIRGTYDYWSPEQCACKYNIKGKFGEYNHKSDIWALGVLAFELFFGGPPFGSTTEEPVNQVLERIQTNAWYRILVEKYGRSRLNEASREFIKFCDMCFEKDARKRADAATVLEHPWLHSRNAERYRSSVFLNQVRNHAVDDTHSA</sequence>
<keyword evidence="4 11" id="KW-0418">Kinase</keyword>
<reference evidence="14 15" key="1">
    <citation type="journal article" date="2017" name="BMC Genomics">
        <title>Whole-genome assembly of Babesia ovata and comparative genomics between closely related pathogens.</title>
        <authorList>
            <person name="Yamagishi J."/>
            <person name="Asada M."/>
            <person name="Hakimi H."/>
            <person name="Tanaka T.Q."/>
            <person name="Sugimoto C."/>
            <person name="Kawazu S."/>
        </authorList>
    </citation>
    <scope>NUCLEOTIDE SEQUENCE [LARGE SCALE GENOMIC DNA]</scope>
    <source>
        <strain evidence="14 15">Miyake</strain>
    </source>
</reference>
<evidence type="ECO:0000256" key="12">
    <source>
        <dbReference type="SAM" id="MobiDB-lite"/>
    </source>
</evidence>
<dbReference type="InterPro" id="IPR000719">
    <property type="entry name" value="Prot_kinase_dom"/>
</dbReference>
<feature type="domain" description="Protein kinase" evidence="13">
    <location>
        <begin position="52"/>
        <end position="325"/>
    </location>
</feature>
<accession>A0A2H6KCY0</accession>
<dbReference type="OrthoDB" id="345735at2759"/>
<proteinExistence type="inferred from homology"/>
<dbReference type="RefSeq" id="XP_028867094.1">
    <property type="nucleotide sequence ID" value="XM_029011261.1"/>
</dbReference>
<dbReference type="PANTHER" id="PTHR24350">
    <property type="entry name" value="SERINE/THREONINE-PROTEIN KINASE IAL-RELATED"/>
    <property type="match status" value="1"/>
</dbReference>
<dbReference type="GO" id="GO:0005524">
    <property type="term" value="F:ATP binding"/>
    <property type="evidence" value="ECO:0007669"/>
    <property type="project" value="UniProtKB-UniRule"/>
</dbReference>
<dbReference type="InterPro" id="IPR008271">
    <property type="entry name" value="Ser/Thr_kinase_AS"/>
</dbReference>
<evidence type="ECO:0000259" key="13">
    <source>
        <dbReference type="PROSITE" id="PS50011"/>
    </source>
</evidence>
<dbReference type="FunFam" id="3.30.200.20:FF:000042">
    <property type="entry name" value="Aurora kinase A"/>
    <property type="match status" value="1"/>
</dbReference>
<dbReference type="PROSITE" id="PS00107">
    <property type="entry name" value="PROTEIN_KINASE_ATP"/>
    <property type="match status" value="1"/>
</dbReference>
<dbReference type="Gene3D" id="1.10.510.10">
    <property type="entry name" value="Transferase(Phosphotransferase) domain 1"/>
    <property type="match status" value="1"/>
</dbReference>
<comment type="catalytic activity">
    <reaction evidence="11">
        <text>L-seryl-[protein] + ATP = O-phospho-L-seryl-[protein] + ADP + H(+)</text>
        <dbReference type="Rhea" id="RHEA:17989"/>
        <dbReference type="Rhea" id="RHEA-COMP:9863"/>
        <dbReference type="Rhea" id="RHEA-COMP:11604"/>
        <dbReference type="ChEBI" id="CHEBI:15378"/>
        <dbReference type="ChEBI" id="CHEBI:29999"/>
        <dbReference type="ChEBI" id="CHEBI:30616"/>
        <dbReference type="ChEBI" id="CHEBI:83421"/>
        <dbReference type="ChEBI" id="CHEBI:456216"/>
        <dbReference type="EC" id="2.7.11.1"/>
    </reaction>
</comment>
<evidence type="ECO:0000313" key="14">
    <source>
        <dbReference type="EMBL" id="GBE60851.1"/>
    </source>
</evidence>
<dbReference type="GO" id="GO:0004674">
    <property type="term" value="F:protein serine/threonine kinase activity"/>
    <property type="evidence" value="ECO:0007669"/>
    <property type="project" value="UniProtKB-KW"/>
</dbReference>
<dbReference type="AlphaFoldDB" id="A0A2H6KCY0"/>
<evidence type="ECO:0000256" key="4">
    <source>
        <dbReference type="ARBA" id="ARBA00022777"/>
    </source>
</evidence>